<reference evidence="1" key="2">
    <citation type="submission" date="2009-06" db="EMBL/GenBank/DDBJ databases">
        <authorList>
            <person name="Sebastian Y."/>
            <person name="Madupu R."/>
            <person name="Durkin A.S."/>
            <person name="Torralba M."/>
            <person name="Methe B."/>
            <person name="Sutton G.G."/>
            <person name="Strausberg R.L."/>
            <person name="Nelson K.E."/>
        </authorList>
    </citation>
    <scope>NUCLEOTIDE SEQUENCE [LARGE SCALE GENOMIC DNA]</scope>
    <source>
        <strain evidence="1">ATCC 10379</strain>
    </source>
</reference>
<proteinExistence type="predicted"/>
<dbReference type="EMBL" id="ACDZ02000011">
    <property type="protein sequence ID" value="EER68338.1"/>
    <property type="molecule type" value="Genomic_DNA"/>
</dbReference>
<reference evidence="1" key="1">
    <citation type="submission" date="2009-01" db="EMBL/GenBank/DDBJ databases">
        <authorList>
            <person name="Fulton L."/>
            <person name="Clifton S."/>
            <person name="Chinwalla A.T."/>
            <person name="Mitreva M."/>
            <person name="Sodergren E."/>
            <person name="Weinstock G."/>
            <person name="Clifton S."/>
            <person name="Dooling D.J."/>
            <person name="Fulton B."/>
            <person name="Minx P."/>
            <person name="Pepin K.H."/>
            <person name="Johnson M."/>
            <person name="Bhonagiri V."/>
            <person name="Nash W.E."/>
            <person name="Mardis E.R."/>
            <person name="Wilson R.K."/>
        </authorList>
    </citation>
    <scope>NUCLEOTIDE SEQUENCE [LARGE SCALE GENOMIC DNA]</scope>
    <source>
        <strain evidence="1">ATCC 10379</strain>
    </source>
</reference>
<comment type="caution">
    <text evidence="1">The sequence shown here is derived from an EMBL/GenBank/DDBJ whole genome shotgun (WGS) entry which is preliminary data.</text>
</comment>
<dbReference type="eggNOG" id="ENOG503052U">
    <property type="taxonomic scope" value="Bacteria"/>
</dbReference>
<dbReference type="Proteomes" id="UP000006004">
    <property type="component" value="Unassembled WGS sequence"/>
</dbReference>
<dbReference type="InterPro" id="IPR054263">
    <property type="entry name" value="DUF6994"/>
</dbReference>
<dbReference type="AlphaFoldDB" id="C5NWW3"/>
<sequence length="227" mass="27387">MKIYKENIVRCNEFYNSDFYKFLNENDSDFLEIIFTELCLDADECDEELYIKLGEKYNLERKGKKLFDYVDNEKIILSADVICGRKQLVKINDDVYSKWIKDYETIRSKLDFHFIWPRHNLPTINTYRYAIYKDRIDCLLYDLKMYFNCKKTPMEKAYNNGTTKIWLKKFKDFPDFINKMKFNNYVDENYNVLDIEKNDGSIIFEYIQGKELNDSLVGYLRNVLALS</sequence>
<gene>
    <name evidence="1" type="ORF">GEMHA0001_1630</name>
</gene>
<evidence type="ECO:0000313" key="2">
    <source>
        <dbReference type="Proteomes" id="UP000006004"/>
    </source>
</evidence>
<keyword evidence="2" id="KW-1185">Reference proteome</keyword>
<evidence type="ECO:0000313" key="1">
    <source>
        <dbReference type="EMBL" id="EER68338.1"/>
    </source>
</evidence>
<protein>
    <submittedName>
        <fullName evidence="1">Uncharacterized protein</fullName>
    </submittedName>
</protein>
<name>C5NWW3_9BACL</name>
<dbReference type="RefSeq" id="WP_004264352.1">
    <property type="nucleotide sequence ID" value="NZ_ACDZ02000011.1"/>
</dbReference>
<dbReference type="GeneID" id="93288471"/>
<accession>C5NWW3</accession>
<dbReference type="Pfam" id="PF22507">
    <property type="entry name" value="DUF6994"/>
    <property type="match status" value="1"/>
</dbReference>
<organism evidence="1 2">
    <name type="scientific">Gemella haemolysans ATCC 10379</name>
    <dbReference type="NCBI Taxonomy" id="546270"/>
    <lineage>
        <taxon>Bacteria</taxon>
        <taxon>Bacillati</taxon>
        <taxon>Bacillota</taxon>
        <taxon>Bacilli</taxon>
        <taxon>Bacillales</taxon>
        <taxon>Gemellaceae</taxon>
        <taxon>Gemella</taxon>
    </lineage>
</organism>
<dbReference type="OrthoDB" id="2991095at2"/>